<evidence type="ECO:0000313" key="2">
    <source>
        <dbReference type="Proteomes" id="UP001060215"/>
    </source>
</evidence>
<comment type="caution">
    <text evidence="1">The sequence shown here is derived from an EMBL/GenBank/DDBJ whole genome shotgun (WGS) entry which is preliminary data.</text>
</comment>
<keyword evidence="2" id="KW-1185">Reference proteome</keyword>
<name>A0ACC0FA94_9ERIC</name>
<dbReference type="Proteomes" id="UP001060215">
    <property type="component" value="Chromosome 15"/>
</dbReference>
<organism evidence="1 2">
    <name type="scientific">Camellia lanceoleosa</name>
    <dbReference type="NCBI Taxonomy" id="1840588"/>
    <lineage>
        <taxon>Eukaryota</taxon>
        <taxon>Viridiplantae</taxon>
        <taxon>Streptophyta</taxon>
        <taxon>Embryophyta</taxon>
        <taxon>Tracheophyta</taxon>
        <taxon>Spermatophyta</taxon>
        <taxon>Magnoliopsida</taxon>
        <taxon>eudicotyledons</taxon>
        <taxon>Gunneridae</taxon>
        <taxon>Pentapetalae</taxon>
        <taxon>asterids</taxon>
        <taxon>Ericales</taxon>
        <taxon>Theaceae</taxon>
        <taxon>Camellia</taxon>
    </lineage>
</organism>
<dbReference type="EMBL" id="CM045772">
    <property type="protein sequence ID" value="KAI7985267.1"/>
    <property type="molecule type" value="Genomic_DNA"/>
</dbReference>
<gene>
    <name evidence="1" type="ORF">LOK49_LG14G00678</name>
</gene>
<proteinExistence type="predicted"/>
<reference evidence="1 2" key="1">
    <citation type="journal article" date="2022" name="Plant J.">
        <title>Chromosome-level genome of Camellia lanceoleosa provides a valuable resource for understanding genome evolution and self-incompatibility.</title>
        <authorList>
            <person name="Gong W."/>
            <person name="Xiao S."/>
            <person name="Wang L."/>
            <person name="Liao Z."/>
            <person name="Chang Y."/>
            <person name="Mo W."/>
            <person name="Hu G."/>
            <person name="Li W."/>
            <person name="Zhao G."/>
            <person name="Zhu H."/>
            <person name="Hu X."/>
            <person name="Ji K."/>
            <person name="Xiang X."/>
            <person name="Song Q."/>
            <person name="Yuan D."/>
            <person name="Jin S."/>
            <person name="Zhang L."/>
        </authorList>
    </citation>
    <scope>NUCLEOTIDE SEQUENCE [LARGE SCALE GENOMIC DNA]</scope>
    <source>
        <strain evidence="1">SQ_2022a</strain>
    </source>
</reference>
<protein>
    <submittedName>
        <fullName evidence="1">Uncharacterized protein</fullName>
    </submittedName>
</protein>
<evidence type="ECO:0000313" key="1">
    <source>
        <dbReference type="EMBL" id="KAI7985267.1"/>
    </source>
</evidence>
<sequence length="83" mass="8375">MAKIASLLLLALLAISMVATTVLAADAQGGVAKHSTRNHACSSATNVAPSACVFPLAIMGTRVCALATTTGRPREEAPSALKL</sequence>
<accession>A0ACC0FA94</accession>